<evidence type="ECO:0000256" key="4">
    <source>
        <dbReference type="ARBA" id="ARBA00022737"/>
    </source>
</evidence>
<evidence type="ECO:0000256" key="2">
    <source>
        <dbReference type="ARBA" id="ARBA00015214"/>
    </source>
</evidence>
<comment type="caution">
    <text evidence="7">The sequence shown here is derived from an EMBL/GenBank/DDBJ whole genome shotgun (WGS) entry which is preliminary data.</text>
</comment>
<evidence type="ECO:0000313" key="7">
    <source>
        <dbReference type="EMBL" id="CAI5760597.1"/>
    </source>
</evidence>
<comment type="similarity">
    <text evidence="1">Belongs to the FES1 family.</text>
</comment>
<dbReference type="EMBL" id="CANTUO010000007">
    <property type="protein sequence ID" value="CAI5760597.1"/>
    <property type="molecule type" value="Genomic_DNA"/>
</dbReference>
<evidence type="ECO:0000256" key="5">
    <source>
        <dbReference type="SAM" id="Coils"/>
    </source>
</evidence>
<dbReference type="InterPro" id="IPR011989">
    <property type="entry name" value="ARM-like"/>
</dbReference>
<sequence>MEKLLHWSIAQQAGDKEALSKIGTPDPKALNQLFGGPDEASLMKESVMVVENPEVSNEDKIIALENLEMLIENLDNANNIENLKLWLPLLNILGNDSYNDEIRTLILSIIGIAVQNNNKSQSDFNKYDQGIKLLIELGEKSQDLDLKLKALFAISSFIRDYKPGYEKFEQLNGWNLITLDIKDNSPKLNLRVLSLIASILSNGLSPNTEAHLRKNNIGHKLAILLNDDAHPNLIDKTLNIISNLYHLKYEFTPEEKYEIDAGLETIEGLSDRLNLDDLETAKMSVSK</sequence>
<dbReference type="GO" id="GO:0005783">
    <property type="term" value="C:endoplasmic reticulum"/>
    <property type="evidence" value="ECO:0007669"/>
    <property type="project" value="TreeGrafter"/>
</dbReference>
<gene>
    <name evidence="7" type="ORF">CANVERA_P5106</name>
</gene>
<reference evidence="7" key="1">
    <citation type="submission" date="2022-12" db="EMBL/GenBank/DDBJ databases">
        <authorList>
            <person name="Brejova B."/>
        </authorList>
    </citation>
    <scope>NUCLEOTIDE SEQUENCE</scope>
</reference>
<feature type="coiled-coil region" evidence="5">
    <location>
        <begin position="57"/>
        <end position="84"/>
    </location>
</feature>
<evidence type="ECO:0000259" key="6">
    <source>
        <dbReference type="Pfam" id="PF08609"/>
    </source>
</evidence>
<evidence type="ECO:0000313" key="8">
    <source>
        <dbReference type="Proteomes" id="UP001152885"/>
    </source>
</evidence>
<evidence type="ECO:0000256" key="3">
    <source>
        <dbReference type="ARBA" id="ARBA00020719"/>
    </source>
</evidence>
<dbReference type="AlphaFoldDB" id="A0A9W4XIW4"/>
<protein>
    <recommendedName>
        <fullName evidence="3">Hsp70 nucleotide exchange factor FES1</fullName>
    </recommendedName>
    <alternativeName>
        <fullName evidence="2">Hsp70 nucleotide exchange factor fes1</fullName>
    </alternativeName>
</protein>
<dbReference type="GO" id="GO:0000774">
    <property type="term" value="F:adenyl-nucleotide exchange factor activity"/>
    <property type="evidence" value="ECO:0007669"/>
    <property type="project" value="TreeGrafter"/>
</dbReference>
<dbReference type="InterPro" id="IPR016024">
    <property type="entry name" value="ARM-type_fold"/>
</dbReference>
<keyword evidence="8" id="KW-1185">Reference proteome</keyword>
<dbReference type="OrthoDB" id="10250458at2759"/>
<dbReference type="Pfam" id="PF08609">
    <property type="entry name" value="Fes1"/>
    <property type="match status" value="1"/>
</dbReference>
<dbReference type="InterPro" id="IPR050693">
    <property type="entry name" value="Hsp70_NEF-Inhibitors"/>
</dbReference>
<dbReference type="Proteomes" id="UP001152885">
    <property type="component" value="Unassembled WGS sequence"/>
</dbReference>
<dbReference type="PANTHER" id="PTHR19316">
    <property type="entry name" value="PROTEIN FOLDING REGULATOR"/>
    <property type="match status" value="1"/>
</dbReference>
<dbReference type="SUPFAM" id="SSF48371">
    <property type="entry name" value="ARM repeat"/>
    <property type="match status" value="1"/>
</dbReference>
<dbReference type="PANTHER" id="PTHR19316:SF18">
    <property type="entry name" value="HSP70-BINDING PROTEIN 1"/>
    <property type="match status" value="1"/>
</dbReference>
<accession>A0A9W4XIW4</accession>
<evidence type="ECO:0000256" key="1">
    <source>
        <dbReference type="ARBA" id="ARBA00011045"/>
    </source>
</evidence>
<proteinExistence type="inferred from homology"/>
<dbReference type="Gene3D" id="1.25.10.10">
    <property type="entry name" value="Leucine-rich Repeat Variant"/>
    <property type="match status" value="1"/>
</dbReference>
<keyword evidence="4" id="KW-0677">Repeat</keyword>
<name>A0A9W4XIW4_9ASCO</name>
<feature type="domain" description="Nucleotide exchange factor Fes1" evidence="6">
    <location>
        <begin position="1"/>
        <end position="80"/>
    </location>
</feature>
<dbReference type="InterPro" id="IPR013918">
    <property type="entry name" value="Nucleotide_exch_fac_Fes1"/>
</dbReference>
<organism evidence="7 8">
    <name type="scientific">Candida verbasci</name>
    <dbReference type="NCBI Taxonomy" id="1227364"/>
    <lineage>
        <taxon>Eukaryota</taxon>
        <taxon>Fungi</taxon>
        <taxon>Dikarya</taxon>
        <taxon>Ascomycota</taxon>
        <taxon>Saccharomycotina</taxon>
        <taxon>Pichiomycetes</taxon>
        <taxon>Debaryomycetaceae</taxon>
        <taxon>Candida/Lodderomyces clade</taxon>
        <taxon>Candida</taxon>
    </lineage>
</organism>
<keyword evidence="5" id="KW-0175">Coiled coil</keyword>